<evidence type="ECO:0000259" key="6">
    <source>
        <dbReference type="PROSITE" id="PS51880"/>
    </source>
</evidence>
<dbReference type="PANTHER" id="PTHR23305">
    <property type="entry name" value="OBG GTPASE FAMILY"/>
    <property type="match status" value="1"/>
</dbReference>
<evidence type="ECO:0000259" key="5">
    <source>
        <dbReference type="PROSITE" id="PS51710"/>
    </source>
</evidence>
<dbReference type="InterPro" id="IPR012675">
    <property type="entry name" value="Beta-grasp_dom_sf"/>
</dbReference>
<dbReference type="InterPro" id="IPR031167">
    <property type="entry name" value="G_OBG"/>
</dbReference>
<dbReference type="Gene3D" id="1.10.150.300">
    <property type="entry name" value="TGS-like domain"/>
    <property type="match status" value="1"/>
</dbReference>
<dbReference type="FunFam" id="1.10.150.300:FF:000001">
    <property type="entry name" value="Ribosome-binding ATPase YchF"/>
    <property type="match status" value="1"/>
</dbReference>
<dbReference type="SUPFAM" id="SSF81271">
    <property type="entry name" value="TGS-like"/>
    <property type="match status" value="1"/>
</dbReference>
<reference evidence="7" key="1">
    <citation type="submission" date="2014-02" db="EMBL/GenBank/DDBJ databases">
        <authorList>
            <person name="Genoscope - CEA"/>
        </authorList>
    </citation>
    <scope>NUCLEOTIDE SEQUENCE</scope>
    <source>
        <strain evidence="7">LS3</strain>
    </source>
</reference>
<evidence type="ECO:0000256" key="2">
    <source>
        <dbReference type="ARBA" id="ARBA00022840"/>
    </source>
</evidence>
<keyword evidence="1 4" id="KW-0547">Nucleotide-binding</keyword>
<dbReference type="InterPro" id="IPR023192">
    <property type="entry name" value="TGS-like_dom_sf"/>
</dbReference>
<feature type="binding site" evidence="4">
    <location>
        <begin position="59"/>
        <end position="64"/>
    </location>
    <ligand>
        <name>ATP</name>
        <dbReference type="ChEBI" id="CHEBI:30616"/>
    </ligand>
</feature>
<dbReference type="InterPro" id="IPR012676">
    <property type="entry name" value="TGS-like"/>
</dbReference>
<dbReference type="AlphaFoldDB" id="A0A060TBZ3"/>
<dbReference type="InterPro" id="IPR013029">
    <property type="entry name" value="YchF_C"/>
</dbReference>
<dbReference type="Pfam" id="PF06071">
    <property type="entry name" value="YchF-GTPase_C"/>
    <property type="match status" value="1"/>
</dbReference>
<dbReference type="InterPro" id="IPR041706">
    <property type="entry name" value="YchF_N"/>
</dbReference>
<dbReference type="PROSITE" id="PS51880">
    <property type="entry name" value="TGS"/>
    <property type="match status" value="1"/>
</dbReference>
<dbReference type="PROSITE" id="PS51710">
    <property type="entry name" value="G_OBG"/>
    <property type="match status" value="1"/>
</dbReference>
<sequence length="426" mass="46684">MHLFALRVVNANSRSVILARSFSSGRVWGAKKKAAPAVGTKLLGRPGNNLKGGIVGLANVGKSTFFQAITQSELGNPANYPFATIDPEEARVTVPSPRLDALADLYKPDNVVPATLTVFDIAGLVKGASKGDGLGNAFLSHIRSVDGLFQVVRAFDDPEITHVEGTVDPIRDLEIILDELLFKDMEFTEKSLELAERSIKRSGGDKSKMKMFQEEAATAKKVLELLNSGKRVINGSWSDREVDIINSMALLTAKPSVYIVNVSEDEYISKQESPRLQAVKQWVQDRSPGDRVIPVSVSLEERLAILDNDAEREEELQSLGVNSALPEAIQELRKSLNLMSFFTSGKKEVREWTIRKGSTAPQAAGVIHNDLEKTFIVAHITKYNDVLEYGGDDQKLKSAGKVQNKGKDYIMEDGDVVMFKAGAARK</sequence>
<evidence type="ECO:0000256" key="1">
    <source>
        <dbReference type="ARBA" id="ARBA00022741"/>
    </source>
</evidence>
<dbReference type="Gene3D" id="3.10.20.30">
    <property type="match status" value="1"/>
</dbReference>
<dbReference type="NCBIfam" id="TIGR00092">
    <property type="entry name" value="redox-regulated ATPase YchF"/>
    <property type="match status" value="1"/>
</dbReference>
<dbReference type="FunFam" id="3.10.20.30:FF:000001">
    <property type="entry name" value="Ribosome-binding ATPase YchF"/>
    <property type="match status" value="1"/>
</dbReference>
<dbReference type="InterPro" id="IPR004095">
    <property type="entry name" value="TGS"/>
</dbReference>
<dbReference type="CDD" id="cd01900">
    <property type="entry name" value="YchF"/>
    <property type="match status" value="1"/>
</dbReference>
<dbReference type="InterPro" id="IPR004396">
    <property type="entry name" value="ATPase_YchF/OLA1"/>
</dbReference>
<dbReference type="PRINTS" id="PR00326">
    <property type="entry name" value="GTP1OBG"/>
</dbReference>
<dbReference type="HAMAP" id="MF_00944">
    <property type="entry name" value="YchF_OLA1_ATPase"/>
    <property type="match status" value="1"/>
</dbReference>
<dbReference type="EMBL" id="HG937694">
    <property type="protein sequence ID" value="CDP38314.1"/>
    <property type="molecule type" value="Genomic_DNA"/>
</dbReference>
<comment type="function">
    <text evidence="3 4">Hydrolyzes ATP, and can also hydrolyze GTP with lower efficiency. Has lower affinity for GTP.</text>
</comment>
<dbReference type="InterPro" id="IPR027417">
    <property type="entry name" value="P-loop_NTPase"/>
</dbReference>
<comment type="subcellular location">
    <subcellularLocation>
        <location evidence="4">Cytoplasm</location>
    </subcellularLocation>
</comment>
<proteinExistence type="inferred from homology"/>
<dbReference type="Gene3D" id="3.40.50.300">
    <property type="entry name" value="P-loop containing nucleotide triphosphate hydrolases"/>
    <property type="match status" value="1"/>
</dbReference>
<comment type="subunit">
    <text evidence="4">Monomer.</text>
</comment>
<keyword evidence="2 4" id="KW-0067">ATP-binding</keyword>
<comment type="similarity">
    <text evidence="4">Belongs to the TRAFAC class OBG-HflX-like GTPase superfamily. OBG GTPase family. YchF/OLA1 subfamily.</text>
</comment>
<dbReference type="PANTHER" id="PTHR23305:SF11">
    <property type="entry name" value="OBG-LIKE ATPASE 1"/>
    <property type="match status" value="1"/>
</dbReference>
<organism evidence="7">
    <name type="scientific">Blastobotrys adeninivorans</name>
    <name type="common">Yeast</name>
    <name type="synonym">Arxula adeninivorans</name>
    <dbReference type="NCBI Taxonomy" id="409370"/>
    <lineage>
        <taxon>Eukaryota</taxon>
        <taxon>Fungi</taxon>
        <taxon>Dikarya</taxon>
        <taxon>Ascomycota</taxon>
        <taxon>Saccharomycotina</taxon>
        <taxon>Dipodascomycetes</taxon>
        <taxon>Dipodascales</taxon>
        <taxon>Trichomonascaceae</taxon>
        <taxon>Blastobotrys</taxon>
    </lineage>
</organism>
<protein>
    <recommendedName>
        <fullName evidence="4">Obg-like ATPase 1</fullName>
    </recommendedName>
</protein>
<dbReference type="GO" id="GO:0043023">
    <property type="term" value="F:ribosomal large subunit binding"/>
    <property type="evidence" value="ECO:0007669"/>
    <property type="project" value="UniProtKB-UniRule"/>
</dbReference>
<dbReference type="PhylomeDB" id="A0A060TBZ3"/>
<keyword evidence="4" id="KW-0963">Cytoplasm</keyword>
<gene>
    <name evidence="4" type="primary">OLA1</name>
    <name evidence="7" type="ORF">GNLVRS02_ARAD1D31900g</name>
</gene>
<evidence type="ECO:0000313" key="7">
    <source>
        <dbReference type="EMBL" id="CDP38314.1"/>
    </source>
</evidence>
<dbReference type="GO" id="GO:0005737">
    <property type="term" value="C:cytoplasm"/>
    <property type="evidence" value="ECO:0007669"/>
    <property type="project" value="UniProtKB-SubCell"/>
</dbReference>
<evidence type="ECO:0000256" key="4">
    <source>
        <dbReference type="HAMAP-Rule" id="MF_03167"/>
    </source>
</evidence>
<keyword evidence="4 7" id="KW-0378">Hydrolase</keyword>
<reference evidence="7" key="2">
    <citation type="submission" date="2014-06" db="EMBL/GenBank/DDBJ databases">
        <title>The complete genome of Blastobotrys (Arxula) adeninivorans LS3 - a yeast of biotechnological interest.</title>
        <authorList>
            <person name="Kunze G."/>
            <person name="Gaillardin C."/>
            <person name="Czernicka M."/>
            <person name="Durrens P."/>
            <person name="Martin T."/>
            <person name="Boer E."/>
            <person name="Gabaldon T."/>
            <person name="Cruz J."/>
            <person name="Talla E."/>
            <person name="Marck C."/>
            <person name="Goffeau A."/>
            <person name="Barbe V."/>
            <person name="Baret P."/>
            <person name="Baronian K."/>
            <person name="Beier S."/>
            <person name="Bleykasten C."/>
            <person name="Bode R."/>
            <person name="Casaregola S."/>
            <person name="Despons L."/>
            <person name="Fairhead C."/>
            <person name="Giersberg M."/>
            <person name="Gierski P."/>
            <person name="Hahnel U."/>
            <person name="Hartmann A."/>
            <person name="Jankowska D."/>
            <person name="Jubin C."/>
            <person name="Jung P."/>
            <person name="Lafontaine I."/>
            <person name="Leh-Louis V."/>
            <person name="Lemaire M."/>
            <person name="Marcet-Houben M."/>
            <person name="Mascher M."/>
            <person name="Morel G."/>
            <person name="Richard G.-F."/>
            <person name="Riechen J."/>
            <person name="Sacerdot C."/>
            <person name="Sarkar A."/>
            <person name="Savel G."/>
            <person name="Schacherer J."/>
            <person name="Sherman D."/>
            <person name="Straub M.-L."/>
            <person name="Stein N."/>
            <person name="Thierry A."/>
            <person name="Trautwein-Schult A."/>
            <person name="Westhof E."/>
            <person name="Worch S."/>
            <person name="Dujon B."/>
            <person name="Souciet J.-L."/>
            <person name="Wincker P."/>
            <person name="Scholz U."/>
            <person name="Neuveglise N."/>
        </authorList>
    </citation>
    <scope>NUCLEOTIDE SEQUENCE</scope>
    <source>
        <strain evidence="7">LS3</strain>
    </source>
</reference>
<dbReference type="GO" id="GO:0005525">
    <property type="term" value="F:GTP binding"/>
    <property type="evidence" value="ECO:0007669"/>
    <property type="project" value="InterPro"/>
</dbReference>
<dbReference type="InterPro" id="IPR006073">
    <property type="entry name" value="GTP-bd"/>
</dbReference>
<dbReference type="CDD" id="cd04867">
    <property type="entry name" value="TGS_YchF_OLA1"/>
    <property type="match status" value="1"/>
</dbReference>
<dbReference type="SUPFAM" id="SSF52540">
    <property type="entry name" value="P-loop containing nucleoside triphosphate hydrolases"/>
    <property type="match status" value="1"/>
</dbReference>
<evidence type="ECO:0000256" key="3">
    <source>
        <dbReference type="ARBA" id="ARBA00059898"/>
    </source>
</evidence>
<feature type="domain" description="OBG-type G" evidence="5">
    <location>
        <begin position="50"/>
        <end position="315"/>
    </location>
</feature>
<dbReference type="Pfam" id="PF01926">
    <property type="entry name" value="MMR_HSR1"/>
    <property type="match status" value="1"/>
</dbReference>
<name>A0A060TBZ3_BLAAD</name>
<feature type="binding site" evidence="4">
    <location>
        <position position="262"/>
    </location>
    <ligand>
        <name>ATP</name>
        <dbReference type="ChEBI" id="CHEBI:30616"/>
    </ligand>
</feature>
<feature type="domain" description="TGS" evidence="6">
    <location>
        <begin position="337"/>
        <end position="421"/>
    </location>
</feature>
<accession>A0A060TBZ3</accession>
<dbReference type="GO" id="GO:0005524">
    <property type="term" value="F:ATP binding"/>
    <property type="evidence" value="ECO:0007669"/>
    <property type="project" value="UniProtKB-UniRule"/>
</dbReference>
<dbReference type="GO" id="GO:0016887">
    <property type="term" value="F:ATP hydrolysis activity"/>
    <property type="evidence" value="ECO:0007669"/>
    <property type="project" value="UniProtKB-UniRule"/>
</dbReference>